<keyword evidence="25" id="KW-1185">Reference proteome</keyword>
<dbReference type="InterPro" id="IPR018000">
    <property type="entry name" value="Neurotransmitter_ion_chnl_CS"/>
</dbReference>
<gene>
    <name evidence="24" type="ORF">DSTB1V02_LOCUS4076</name>
</gene>
<evidence type="ECO:0000313" key="24">
    <source>
        <dbReference type="EMBL" id="CAD7244174.1"/>
    </source>
</evidence>
<feature type="compositionally biased region" description="Polar residues" evidence="21">
    <location>
        <begin position="444"/>
        <end position="465"/>
    </location>
</feature>
<protein>
    <recommendedName>
        <fullName evidence="19">Gamma-aminobutyric acid receptor subunit beta</fullName>
    </recommendedName>
</protein>
<dbReference type="Gene3D" id="6.10.250.2810">
    <property type="match status" value="1"/>
</dbReference>
<dbReference type="PROSITE" id="PS00236">
    <property type="entry name" value="NEUROTR_ION_CHANNEL"/>
    <property type="match status" value="1"/>
</dbReference>
<evidence type="ECO:0000256" key="8">
    <source>
        <dbReference type="ARBA" id="ARBA00023065"/>
    </source>
</evidence>
<keyword evidence="13" id="KW-0325">Glycoprotein</keyword>
<accession>A0A7R8X685</accession>
<keyword evidence="7" id="KW-0770">Synapse</keyword>
<keyword evidence="14" id="KW-0868">Chloride</keyword>
<evidence type="ECO:0000256" key="21">
    <source>
        <dbReference type="SAM" id="MobiDB-lite"/>
    </source>
</evidence>
<evidence type="ECO:0000256" key="5">
    <source>
        <dbReference type="ARBA" id="ARBA00022729"/>
    </source>
</evidence>
<evidence type="ECO:0000256" key="14">
    <source>
        <dbReference type="ARBA" id="ARBA00023214"/>
    </source>
</evidence>
<dbReference type="Gene3D" id="1.20.58.390">
    <property type="entry name" value="Neurotransmitter-gated ion-channel transmembrane domain"/>
    <property type="match status" value="1"/>
</dbReference>
<keyword evidence="2 20" id="KW-0813">Transport</keyword>
<evidence type="ECO:0000256" key="16">
    <source>
        <dbReference type="ARBA" id="ARBA00023286"/>
    </source>
</evidence>
<evidence type="ECO:0000259" key="23">
    <source>
        <dbReference type="Pfam" id="PF02932"/>
    </source>
</evidence>
<dbReference type="EMBL" id="CAJPEV010000577">
    <property type="protein sequence ID" value="CAG0886623.1"/>
    <property type="molecule type" value="Genomic_DNA"/>
</dbReference>
<reference evidence="24" key="1">
    <citation type="submission" date="2020-11" db="EMBL/GenBank/DDBJ databases">
        <authorList>
            <person name="Tran Van P."/>
        </authorList>
    </citation>
    <scope>NUCLEOTIDE SEQUENCE</scope>
</reference>
<dbReference type="OrthoDB" id="8890589at2759"/>
<feature type="transmembrane region" description="Helical" evidence="20">
    <location>
        <begin position="369"/>
        <end position="391"/>
    </location>
</feature>
<dbReference type="SUPFAM" id="SSF90112">
    <property type="entry name" value="Neurotransmitter-gated ion-channel transmembrane pore"/>
    <property type="match status" value="2"/>
</dbReference>
<dbReference type="InterPro" id="IPR036734">
    <property type="entry name" value="Neur_chan_lig-bd_sf"/>
</dbReference>
<dbReference type="GO" id="GO:0004888">
    <property type="term" value="F:transmembrane signaling receptor activity"/>
    <property type="evidence" value="ECO:0007669"/>
    <property type="project" value="InterPro"/>
</dbReference>
<feature type="domain" description="Neurotransmitter-gated ion-channel transmembrane" evidence="23">
    <location>
        <begin position="310"/>
        <end position="444"/>
    </location>
</feature>
<evidence type="ECO:0000256" key="19">
    <source>
        <dbReference type="ARBA" id="ARBA00071250"/>
    </source>
</evidence>
<dbReference type="InterPro" id="IPR006029">
    <property type="entry name" value="Neurotrans-gated_channel_TM"/>
</dbReference>
<feature type="transmembrane region" description="Helical" evidence="20">
    <location>
        <begin position="303"/>
        <end position="327"/>
    </location>
</feature>
<evidence type="ECO:0000256" key="6">
    <source>
        <dbReference type="ARBA" id="ARBA00022989"/>
    </source>
</evidence>
<keyword evidence="17 20" id="KW-0407">Ion channel</keyword>
<dbReference type="GO" id="GO:0099095">
    <property type="term" value="F:ligand-gated monoatomic anion channel activity"/>
    <property type="evidence" value="ECO:0007669"/>
    <property type="project" value="UniProtKB-ARBA"/>
</dbReference>
<keyword evidence="11" id="KW-0675">Receptor</keyword>
<dbReference type="InterPro" id="IPR006201">
    <property type="entry name" value="Neur_channel"/>
</dbReference>
<keyword evidence="9 20" id="KW-0472">Membrane</keyword>
<dbReference type="PANTHER" id="PTHR18945">
    <property type="entry name" value="NEUROTRANSMITTER GATED ION CHANNEL"/>
    <property type="match status" value="1"/>
</dbReference>
<feature type="domain" description="Neurotransmitter-gated ion-channel ligand-binding" evidence="22">
    <location>
        <begin position="2"/>
        <end position="163"/>
    </location>
</feature>
<feature type="domain" description="Neurotransmitter-gated ion-channel transmembrane" evidence="23">
    <location>
        <begin position="230"/>
        <end position="275"/>
    </location>
</feature>
<evidence type="ECO:0000256" key="17">
    <source>
        <dbReference type="ARBA" id="ARBA00023303"/>
    </source>
</evidence>
<dbReference type="GO" id="GO:0034707">
    <property type="term" value="C:chloride channel complex"/>
    <property type="evidence" value="ECO:0007669"/>
    <property type="project" value="UniProtKB-KW"/>
</dbReference>
<sequence>MFVLSISSLSEVQMDFTLDFYFRQFWHDPRLSFTRFLDDPNFRTSRNRPDLDVLTVGVEYINRIWVPDTFFANEKQSYLHTATTSNEFLRISNNGSIYRSIRLTITAGCPMDLRFFPMDRQLCSIEIESFGHTAKDIRYTWMSGIRSVGVSYDVSLSQFKVLGYRQKSKDFSLSSGIPVFFGYTTKEIRYRWMSSLKSVVASNDVSLPQFKVLGYRPRSKIQGSLPLFSASPARVALGVTTILIMTTLMSSTNAALPKISYVKSIDVYLGTCFVMDDAWEYIILGPTGNYSRLACEIQFVRSMGYYLIQIYIPSGLLVVISWVSFWLNRKASAARVVLGITTVLTMTTLMSFTNATLPKVSYTKCIDVYLGACFIMVFAALLEYATVGYMGKKIQMRKTRMLAMQKLAEQKKASMAQWSEGAPSHAPPEATHGHPVMAPEWTPKQASGTTQRMQAMSQIDFSHSR</sequence>
<dbReference type="PRINTS" id="PR00253">
    <property type="entry name" value="GABAARECEPTR"/>
</dbReference>
<evidence type="ECO:0000256" key="1">
    <source>
        <dbReference type="ARBA" id="ARBA00010180"/>
    </source>
</evidence>
<evidence type="ECO:0000256" key="2">
    <source>
        <dbReference type="ARBA" id="ARBA00022448"/>
    </source>
</evidence>
<organism evidence="24">
    <name type="scientific">Darwinula stevensoni</name>
    <dbReference type="NCBI Taxonomy" id="69355"/>
    <lineage>
        <taxon>Eukaryota</taxon>
        <taxon>Metazoa</taxon>
        <taxon>Ecdysozoa</taxon>
        <taxon>Arthropoda</taxon>
        <taxon>Crustacea</taxon>
        <taxon>Oligostraca</taxon>
        <taxon>Ostracoda</taxon>
        <taxon>Podocopa</taxon>
        <taxon>Podocopida</taxon>
        <taxon>Darwinulocopina</taxon>
        <taxon>Darwinuloidea</taxon>
        <taxon>Darwinulidae</taxon>
        <taxon>Darwinula</taxon>
    </lineage>
</organism>
<dbReference type="SUPFAM" id="SSF63712">
    <property type="entry name" value="Nicotinic receptor ligand binding domain-like"/>
    <property type="match status" value="1"/>
</dbReference>
<evidence type="ECO:0000259" key="22">
    <source>
        <dbReference type="Pfam" id="PF02931"/>
    </source>
</evidence>
<evidence type="ECO:0000256" key="20">
    <source>
        <dbReference type="RuleBase" id="RU000687"/>
    </source>
</evidence>
<dbReference type="FunFam" id="2.70.170.10:FF:000021">
    <property type="entry name" value="Gamma-aminobutyric acid receptor isoform 3b"/>
    <property type="match status" value="1"/>
</dbReference>
<comment type="subcellular location">
    <subcellularLocation>
        <location evidence="18">Postsynaptic cell membrane</location>
        <topology evidence="18">Multi-pass membrane protein</topology>
    </subcellularLocation>
</comment>
<comment type="caution">
    <text evidence="20">Lacks conserved residue(s) required for the propagation of feature annotation.</text>
</comment>
<keyword evidence="12" id="KW-0869">Chloride channel</keyword>
<dbReference type="Gene3D" id="2.70.170.10">
    <property type="entry name" value="Neurotransmitter-gated ion-channel ligand-binding domain"/>
    <property type="match status" value="1"/>
</dbReference>
<evidence type="ECO:0000256" key="11">
    <source>
        <dbReference type="ARBA" id="ARBA00023170"/>
    </source>
</evidence>
<keyword evidence="8 20" id="KW-0406">Ion transport</keyword>
<dbReference type="Pfam" id="PF02931">
    <property type="entry name" value="Neur_chan_LBD"/>
    <property type="match status" value="1"/>
</dbReference>
<dbReference type="InterPro" id="IPR038050">
    <property type="entry name" value="Neuro_actylchol_rec"/>
</dbReference>
<dbReference type="InterPro" id="IPR036719">
    <property type="entry name" value="Neuro-gated_channel_TM_sf"/>
</dbReference>
<evidence type="ECO:0000256" key="18">
    <source>
        <dbReference type="ARBA" id="ARBA00034104"/>
    </source>
</evidence>
<dbReference type="CDD" id="cd19049">
    <property type="entry name" value="LGIC_TM_anion"/>
    <property type="match status" value="1"/>
</dbReference>
<keyword evidence="4 20" id="KW-0812">Transmembrane</keyword>
<dbReference type="InterPro" id="IPR006202">
    <property type="entry name" value="Neur_chan_lig-bd"/>
</dbReference>
<evidence type="ECO:0000256" key="12">
    <source>
        <dbReference type="ARBA" id="ARBA00023173"/>
    </source>
</evidence>
<dbReference type="Pfam" id="PF02932">
    <property type="entry name" value="Neur_chan_memb"/>
    <property type="match status" value="2"/>
</dbReference>
<dbReference type="FunFam" id="1.20.58.390:FF:000067">
    <property type="entry name" value="Glycine receptor subunit alpha-2"/>
    <property type="match status" value="1"/>
</dbReference>
<feature type="transmembrane region" description="Helical" evidence="20">
    <location>
        <begin position="336"/>
        <end position="357"/>
    </location>
</feature>
<evidence type="ECO:0000256" key="4">
    <source>
        <dbReference type="ARBA" id="ARBA00022692"/>
    </source>
</evidence>
<dbReference type="EMBL" id="LR900094">
    <property type="protein sequence ID" value="CAD7244174.1"/>
    <property type="molecule type" value="Genomic_DNA"/>
</dbReference>
<dbReference type="Proteomes" id="UP000677054">
    <property type="component" value="Unassembled WGS sequence"/>
</dbReference>
<keyword evidence="6 20" id="KW-1133">Transmembrane helix</keyword>
<evidence type="ECO:0000256" key="15">
    <source>
        <dbReference type="ARBA" id="ARBA00023257"/>
    </source>
</evidence>
<evidence type="ECO:0000313" key="25">
    <source>
        <dbReference type="Proteomes" id="UP000677054"/>
    </source>
</evidence>
<dbReference type="GO" id="GO:0005230">
    <property type="term" value="F:extracellular ligand-gated monoatomic ion channel activity"/>
    <property type="evidence" value="ECO:0007669"/>
    <property type="project" value="InterPro"/>
</dbReference>
<dbReference type="GO" id="GO:0005254">
    <property type="term" value="F:chloride channel activity"/>
    <property type="evidence" value="ECO:0007669"/>
    <property type="project" value="UniProtKB-KW"/>
</dbReference>
<dbReference type="PRINTS" id="PR00252">
    <property type="entry name" value="NRIONCHANNEL"/>
</dbReference>
<evidence type="ECO:0000256" key="10">
    <source>
        <dbReference type="ARBA" id="ARBA00023157"/>
    </source>
</evidence>
<keyword evidence="3" id="KW-1003">Cell membrane</keyword>
<keyword evidence="5" id="KW-0732">Signal</keyword>
<evidence type="ECO:0000256" key="9">
    <source>
        <dbReference type="ARBA" id="ARBA00023136"/>
    </source>
</evidence>
<dbReference type="GO" id="GO:0045211">
    <property type="term" value="C:postsynaptic membrane"/>
    <property type="evidence" value="ECO:0007669"/>
    <property type="project" value="UniProtKB-SubCell"/>
</dbReference>
<dbReference type="InterPro" id="IPR006028">
    <property type="entry name" value="GABAA/Glycine_rcpt"/>
</dbReference>
<keyword evidence="16" id="KW-1071">Ligand-gated ion channel</keyword>
<proteinExistence type="inferred from homology"/>
<comment type="similarity">
    <text evidence="1">Belongs to the ligand-gated ion channel (TC 1.A.9) family. Gamma-aminobutyric acid receptor (TC 1.A.9.5) subfamily.</text>
</comment>
<keyword evidence="10" id="KW-1015">Disulfide bond</keyword>
<dbReference type="AlphaFoldDB" id="A0A7R8X685"/>
<name>A0A7R8X685_9CRUS</name>
<feature type="region of interest" description="Disordered" evidence="21">
    <location>
        <begin position="417"/>
        <end position="465"/>
    </location>
</feature>
<evidence type="ECO:0000256" key="7">
    <source>
        <dbReference type="ARBA" id="ARBA00023018"/>
    </source>
</evidence>
<keyword evidence="15" id="KW-0628">Postsynaptic cell membrane</keyword>
<evidence type="ECO:0000256" key="3">
    <source>
        <dbReference type="ARBA" id="ARBA00022475"/>
    </source>
</evidence>
<evidence type="ECO:0000256" key="13">
    <source>
        <dbReference type="ARBA" id="ARBA00023180"/>
    </source>
</evidence>